<sequence>MRKQLKEKLWAGICRNHPDLMFALQQKRRVDIYLDQKVSSALSTAKSLTESGYSQSVVLDICGKQLALDLGPSRYWYIVSVLSQEFESVYAGLKDSGLLLIEAVNLVSYCKPTFRALGFSAEREDDKQIYLAITGMISEYFEHQ</sequence>
<dbReference type="EMBL" id="QNUL01000012">
    <property type="protein sequence ID" value="REA60173.1"/>
    <property type="molecule type" value="Genomic_DNA"/>
</dbReference>
<name>A0A3D8Y9N3_9BACT</name>
<dbReference type="AlphaFoldDB" id="A0A3D8Y9N3"/>
<protein>
    <submittedName>
        <fullName evidence="1">Uncharacterized protein</fullName>
    </submittedName>
</protein>
<comment type="caution">
    <text evidence="1">The sequence shown here is derived from an EMBL/GenBank/DDBJ whole genome shotgun (WGS) entry which is preliminary data.</text>
</comment>
<dbReference type="OrthoDB" id="660922at2"/>
<reference evidence="1 2" key="1">
    <citation type="submission" date="2018-07" db="EMBL/GenBank/DDBJ databases">
        <title>Dyadobacter roseus sp. nov., isolated from rose rhizosphere soil.</title>
        <authorList>
            <person name="Chen L."/>
        </authorList>
    </citation>
    <scope>NUCLEOTIDE SEQUENCE [LARGE SCALE GENOMIC DNA]</scope>
    <source>
        <strain evidence="1 2">RS19</strain>
    </source>
</reference>
<proteinExistence type="predicted"/>
<organism evidence="1 2">
    <name type="scientific">Dyadobacter luteus</name>
    <dbReference type="NCBI Taxonomy" id="2259619"/>
    <lineage>
        <taxon>Bacteria</taxon>
        <taxon>Pseudomonadati</taxon>
        <taxon>Bacteroidota</taxon>
        <taxon>Cytophagia</taxon>
        <taxon>Cytophagales</taxon>
        <taxon>Spirosomataceae</taxon>
        <taxon>Dyadobacter</taxon>
    </lineage>
</organism>
<gene>
    <name evidence="1" type="ORF">DSL64_15995</name>
</gene>
<accession>A0A3D8Y9N3</accession>
<evidence type="ECO:0000313" key="2">
    <source>
        <dbReference type="Proteomes" id="UP000256373"/>
    </source>
</evidence>
<dbReference type="RefSeq" id="WP_115831918.1">
    <property type="nucleotide sequence ID" value="NZ_QNUL01000012.1"/>
</dbReference>
<dbReference type="Proteomes" id="UP000256373">
    <property type="component" value="Unassembled WGS sequence"/>
</dbReference>
<keyword evidence="2" id="KW-1185">Reference proteome</keyword>
<evidence type="ECO:0000313" key="1">
    <source>
        <dbReference type="EMBL" id="REA60173.1"/>
    </source>
</evidence>